<dbReference type="EMBL" id="JAIWYP010000011">
    <property type="protein sequence ID" value="KAH3734721.1"/>
    <property type="molecule type" value="Genomic_DNA"/>
</dbReference>
<reference evidence="1" key="1">
    <citation type="journal article" date="2019" name="bioRxiv">
        <title>The Genome of the Zebra Mussel, Dreissena polymorpha: A Resource for Invasive Species Research.</title>
        <authorList>
            <person name="McCartney M.A."/>
            <person name="Auch B."/>
            <person name="Kono T."/>
            <person name="Mallez S."/>
            <person name="Zhang Y."/>
            <person name="Obille A."/>
            <person name="Becker A."/>
            <person name="Abrahante J.E."/>
            <person name="Garbe J."/>
            <person name="Badalamenti J.P."/>
            <person name="Herman A."/>
            <person name="Mangelson H."/>
            <person name="Liachko I."/>
            <person name="Sullivan S."/>
            <person name="Sone E.D."/>
            <person name="Koren S."/>
            <person name="Silverstein K.A.T."/>
            <person name="Beckman K.B."/>
            <person name="Gohl D.M."/>
        </authorList>
    </citation>
    <scope>NUCLEOTIDE SEQUENCE</scope>
    <source>
        <strain evidence="1">Duluth1</strain>
        <tissue evidence="1">Whole animal</tissue>
    </source>
</reference>
<dbReference type="InterPro" id="IPR008042">
    <property type="entry name" value="Retrotrans_Pao"/>
</dbReference>
<evidence type="ECO:0000313" key="2">
    <source>
        <dbReference type="Proteomes" id="UP000828390"/>
    </source>
</evidence>
<keyword evidence="2" id="KW-1185">Reference proteome</keyword>
<protein>
    <submittedName>
        <fullName evidence="1">Uncharacterized protein</fullName>
    </submittedName>
</protein>
<name>A0A9D4CYV6_DREPO</name>
<gene>
    <name evidence="1" type="ORF">DPMN_041166</name>
</gene>
<accession>A0A9D4CYV6</accession>
<organism evidence="1 2">
    <name type="scientific">Dreissena polymorpha</name>
    <name type="common">Zebra mussel</name>
    <name type="synonym">Mytilus polymorpha</name>
    <dbReference type="NCBI Taxonomy" id="45954"/>
    <lineage>
        <taxon>Eukaryota</taxon>
        <taxon>Metazoa</taxon>
        <taxon>Spiralia</taxon>
        <taxon>Lophotrochozoa</taxon>
        <taxon>Mollusca</taxon>
        <taxon>Bivalvia</taxon>
        <taxon>Autobranchia</taxon>
        <taxon>Heteroconchia</taxon>
        <taxon>Euheterodonta</taxon>
        <taxon>Imparidentia</taxon>
        <taxon>Neoheterodontei</taxon>
        <taxon>Myida</taxon>
        <taxon>Dreissenoidea</taxon>
        <taxon>Dreissenidae</taxon>
        <taxon>Dreissena</taxon>
    </lineage>
</organism>
<dbReference type="Proteomes" id="UP000828390">
    <property type="component" value="Unassembled WGS sequence"/>
</dbReference>
<evidence type="ECO:0000313" key="1">
    <source>
        <dbReference type="EMBL" id="KAH3734721.1"/>
    </source>
</evidence>
<dbReference type="Pfam" id="PF05380">
    <property type="entry name" value="Peptidase_A17"/>
    <property type="match status" value="1"/>
</dbReference>
<proteinExistence type="predicted"/>
<reference evidence="1" key="2">
    <citation type="submission" date="2020-11" db="EMBL/GenBank/DDBJ databases">
        <authorList>
            <person name="McCartney M.A."/>
            <person name="Auch B."/>
            <person name="Kono T."/>
            <person name="Mallez S."/>
            <person name="Becker A."/>
            <person name="Gohl D.M."/>
            <person name="Silverstein K.A.T."/>
            <person name="Koren S."/>
            <person name="Bechman K.B."/>
            <person name="Herman A."/>
            <person name="Abrahante J.E."/>
            <person name="Garbe J."/>
        </authorList>
    </citation>
    <scope>NUCLEOTIDE SEQUENCE</scope>
    <source>
        <strain evidence="1">Duluth1</strain>
        <tissue evidence="1">Whole animal</tissue>
    </source>
</reference>
<sequence length="65" mass="7077">MVTVANQSTIIIEGSIDRFIVPSQLDRSTLKAELHMSSDASEIAYGSAVYLKYTTIKDTVSIALL</sequence>
<comment type="caution">
    <text evidence="1">The sequence shown here is derived from an EMBL/GenBank/DDBJ whole genome shotgun (WGS) entry which is preliminary data.</text>
</comment>
<dbReference type="AlphaFoldDB" id="A0A9D4CYV6"/>